<keyword evidence="3" id="KW-1185">Reference proteome</keyword>
<comment type="caution">
    <text evidence="2">The sequence shown here is derived from an EMBL/GenBank/DDBJ whole genome shotgun (WGS) entry which is preliminary data.</text>
</comment>
<organism evidence="2 3">
    <name type="scientific">Geodermatophilus tzadiensis</name>
    <dbReference type="NCBI Taxonomy" id="1137988"/>
    <lineage>
        <taxon>Bacteria</taxon>
        <taxon>Bacillati</taxon>
        <taxon>Actinomycetota</taxon>
        <taxon>Actinomycetes</taxon>
        <taxon>Geodermatophilales</taxon>
        <taxon>Geodermatophilaceae</taxon>
        <taxon>Geodermatophilus</taxon>
    </lineage>
</organism>
<evidence type="ECO:0000259" key="1">
    <source>
        <dbReference type="Pfam" id="PF21686"/>
    </source>
</evidence>
<dbReference type="RefSeq" id="WP_245887789.1">
    <property type="nucleotide sequence ID" value="NZ_PVTG01000005.1"/>
</dbReference>
<name>A0A2T0TVP5_9ACTN</name>
<dbReference type="AlphaFoldDB" id="A0A2T0TVP5"/>
<sequence length="306" mass="33982">MSRQRVRVDGRQMSVSNLEKVLFPEVSFTKAQVIDYYVRIAPVLLPHLSGRPVTFTRWPDGVEGQAFFEKNSARHAPDWVRTVTVPSPGSSRDREVLEMVILETVADLAWAANLAALELHVPQWQVGSKLQPALPDLLVLDLDPGPDAGIRECCEVAERLRVRLDDDGLDPVVKTSGSKGVQVYAPIRVTDREHPSRYAKALAQELSAETPDRVVWRMEKVLRPGKVLIDWSQNNPAKTTVAPYSLRARPDATVSAPIGWDEVDAVRGGADPGELRFHTEEVLARVAEYGDLFDVADRTRGRLPAV</sequence>
<proteinExistence type="predicted"/>
<dbReference type="EMBL" id="PVTG01000005">
    <property type="protein sequence ID" value="PRY49754.1"/>
    <property type="molecule type" value="Genomic_DNA"/>
</dbReference>
<dbReference type="Gene3D" id="3.90.920.10">
    <property type="entry name" value="DNA primase, PRIM domain"/>
    <property type="match status" value="1"/>
</dbReference>
<dbReference type="Pfam" id="PF21686">
    <property type="entry name" value="LigD_Prim-Pol"/>
    <property type="match status" value="1"/>
</dbReference>
<accession>A0A2T0TVP5</accession>
<gene>
    <name evidence="2" type="ORF">LY71_105198</name>
</gene>
<dbReference type="InterPro" id="IPR014145">
    <property type="entry name" value="LigD_pol_dom"/>
</dbReference>
<feature type="domain" description="DNA ligase D polymerase" evidence="1">
    <location>
        <begin position="29"/>
        <end position="293"/>
    </location>
</feature>
<evidence type="ECO:0000313" key="2">
    <source>
        <dbReference type="EMBL" id="PRY49754.1"/>
    </source>
</evidence>
<protein>
    <submittedName>
        <fullName evidence="2">Bifunctional non-homologous end joining protein LigD</fullName>
    </submittedName>
</protein>
<reference evidence="2 3" key="1">
    <citation type="submission" date="2018-03" db="EMBL/GenBank/DDBJ databases">
        <title>Genomic Encyclopedia of Archaeal and Bacterial Type Strains, Phase II (KMG-II): from individual species to whole genera.</title>
        <authorList>
            <person name="Goeker M."/>
        </authorList>
    </citation>
    <scope>NUCLEOTIDE SEQUENCE [LARGE SCALE GENOMIC DNA]</scope>
    <source>
        <strain evidence="2 3">DSM 45416</strain>
    </source>
</reference>
<dbReference type="PANTHER" id="PTHR42705">
    <property type="entry name" value="BIFUNCTIONAL NON-HOMOLOGOUS END JOINING PROTEIN LIGD"/>
    <property type="match status" value="1"/>
</dbReference>
<dbReference type="PANTHER" id="PTHR42705:SF2">
    <property type="entry name" value="BIFUNCTIONAL NON-HOMOLOGOUS END JOINING PROTEIN LIGD"/>
    <property type="match status" value="1"/>
</dbReference>
<dbReference type="InterPro" id="IPR052171">
    <property type="entry name" value="NHEJ_LigD"/>
</dbReference>
<evidence type="ECO:0000313" key="3">
    <source>
        <dbReference type="Proteomes" id="UP000239210"/>
    </source>
</evidence>
<dbReference type="NCBIfam" id="TIGR02778">
    <property type="entry name" value="ligD_pol"/>
    <property type="match status" value="1"/>
</dbReference>
<dbReference type="Proteomes" id="UP000239210">
    <property type="component" value="Unassembled WGS sequence"/>
</dbReference>